<evidence type="ECO:0000256" key="1">
    <source>
        <dbReference type="ARBA" id="ARBA00022553"/>
    </source>
</evidence>
<keyword evidence="6" id="KW-1185">Reference proteome</keyword>
<evidence type="ECO:0000256" key="4">
    <source>
        <dbReference type="ARBA" id="ARBA00022691"/>
    </source>
</evidence>
<keyword evidence="2 5" id="KW-0489">Methyltransferase</keyword>
<evidence type="ECO:0000313" key="5">
    <source>
        <dbReference type="EMBL" id="REA60114.1"/>
    </source>
</evidence>
<evidence type="ECO:0000313" key="6">
    <source>
        <dbReference type="Proteomes" id="UP000256373"/>
    </source>
</evidence>
<dbReference type="Gene3D" id="3.40.50.150">
    <property type="entry name" value="Vaccinia Virus protein VP39"/>
    <property type="match status" value="1"/>
</dbReference>
<dbReference type="InterPro" id="IPR008854">
    <property type="entry name" value="TPMT"/>
</dbReference>
<dbReference type="PROSITE" id="PS51585">
    <property type="entry name" value="SAM_MT_TPMT"/>
    <property type="match status" value="1"/>
</dbReference>
<dbReference type="GO" id="GO:0008757">
    <property type="term" value="F:S-adenosylmethionine-dependent methyltransferase activity"/>
    <property type="evidence" value="ECO:0007669"/>
    <property type="project" value="InterPro"/>
</dbReference>
<dbReference type="Pfam" id="PF05724">
    <property type="entry name" value="TPMT"/>
    <property type="match status" value="1"/>
</dbReference>
<evidence type="ECO:0000256" key="2">
    <source>
        <dbReference type="ARBA" id="ARBA00022603"/>
    </source>
</evidence>
<evidence type="ECO:0000256" key="3">
    <source>
        <dbReference type="ARBA" id="ARBA00022679"/>
    </source>
</evidence>
<dbReference type="RefSeq" id="WP_115831859.1">
    <property type="nucleotide sequence ID" value="NZ_QNUL01000012.1"/>
</dbReference>
<keyword evidence="1" id="KW-0597">Phosphoprotein</keyword>
<comment type="caution">
    <text evidence="5">The sequence shown here is derived from an EMBL/GenBank/DDBJ whole genome shotgun (WGS) entry which is preliminary data.</text>
</comment>
<protein>
    <submittedName>
        <fullName evidence="5">SAM-dependent methyltransferase</fullName>
    </submittedName>
</protein>
<dbReference type="AlphaFoldDB" id="A0A3D8Y9H4"/>
<dbReference type="PANTHER" id="PTHR32183">
    <property type="match status" value="1"/>
</dbReference>
<dbReference type="InterPro" id="IPR029063">
    <property type="entry name" value="SAM-dependent_MTases_sf"/>
</dbReference>
<sequence length="203" mass="23046">MNNNSDYGSGDSIGKNFWNELWQKNETGWDIGQASPAITQYMTQYADKSKAILIPGCGNAHEAEFLVATGFTNITLIDIAPKAVETLREKFSDKPQVKILCEDFFDHEGNYDLIIEQTFFCAIPPSRRNEYTKKMASILNPDGKIIGVLFNKQFNQPLPPFGGSPDIYKPIFEPYFNIKTMEECYNSIPPRSKAEVFIILLRK</sequence>
<dbReference type="OrthoDB" id="9778208at2"/>
<dbReference type="EMBL" id="QNUL01000012">
    <property type="protein sequence ID" value="REA60114.1"/>
    <property type="molecule type" value="Genomic_DNA"/>
</dbReference>
<accession>A0A3D8Y9H4</accession>
<gene>
    <name evidence="5" type="ORF">DSL64_15670</name>
</gene>
<dbReference type="CDD" id="cd02440">
    <property type="entry name" value="AdoMet_MTases"/>
    <property type="match status" value="1"/>
</dbReference>
<keyword evidence="3 5" id="KW-0808">Transferase</keyword>
<reference evidence="5 6" key="1">
    <citation type="submission" date="2018-07" db="EMBL/GenBank/DDBJ databases">
        <title>Dyadobacter roseus sp. nov., isolated from rose rhizosphere soil.</title>
        <authorList>
            <person name="Chen L."/>
        </authorList>
    </citation>
    <scope>NUCLEOTIDE SEQUENCE [LARGE SCALE GENOMIC DNA]</scope>
    <source>
        <strain evidence="5 6">RS19</strain>
    </source>
</reference>
<proteinExistence type="predicted"/>
<dbReference type="PANTHER" id="PTHR32183:SF6">
    <property type="entry name" value="CYSTEINE SULFINATE DESULFINASE_CYSTEINE DESULFURASE AND RELATED ENZYMES"/>
    <property type="match status" value="1"/>
</dbReference>
<organism evidence="5 6">
    <name type="scientific">Dyadobacter luteus</name>
    <dbReference type="NCBI Taxonomy" id="2259619"/>
    <lineage>
        <taxon>Bacteria</taxon>
        <taxon>Pseudomonadati</taxon>
        <taxon>Bacteroidota</taxon>
        <taxon>Cytophagia</taxon>
        <taxon>Cytophagales</taxon>
        <taxon>Spirosomataceae</taxon>
        <taxon>Dyadobacter</taxon>
    </lineage>
</organism>
<dbReference type="Proteomes" id="UP000256373">
    <property type="component" value="Unassembled WGS sequence"/>
</dbReference>
<keyword evidence="4" id="KW-0949">S-adenosyl-L-methionine</keyword>
<dbReference type="GO" id="GO:0032259">
    <property type="term" value="P:methylation"/>
    <property type="evidence" value="ECO:0007669"/>
    <property type="project" value="UniProtKB-KW"/>
</dbReference>
<name>A0A3D8Y9H4_9BACT</name>
<dbReference type="SUPFAM" id="SSF53335">
    <property type="entry name" value="S-adenosyl-L-methionine-dependent methyltransferases"/>
    <property type="match status" value="1"/>
</dbReference>